<dbReference type="Pfam" id="PF02599">
    <property type="entry name" value="CsrA"/>
    <property type="match status" value="1"/>
</dbReference>
<dbReference type="Proteomes" id="UP000318878">
    <property type="component" value="Unassembled WGS sequence"/>
</dbReference>
<dbReference type="GO" id="GO:0005829">
    <property type="term" value="C:cytosol"/>
    <property type="evidence" value="ECO:0007669"/>
    <property type="project" value="TreeGrafter"/>
</dbReference>
<comment type="caution">
    <text evidence="5">The sequence shown here is derived from an EMBL/GenBank/DDBJ whole genome shotgun (WGS) entry which is preliminary data.</text>
</comment>
<evidence type="ECO:0000313" key="5">
    <source>
        <dbReference type="EMBL" id="TWT30678.1"/>
    </source>
</evidence>
<keyword evidence="4" id="KW-1005">Bacterial flagellum biogenesis</keyword>
<reference evidence="5 6" key="1">
    <citation type="submission" date="2019-02" db="EMBL/GenBank/DDBJ databases">
        <title>Deep-cultivation of Planctomycetes and their phenomic and genomic characterization uncovers novel biology.</title>
        <authorList>
            <person name="Wiegand S."/>
            <person name="Jogler M."/>
            <person name="Boedeker C."/>
            <person name="Pinto D."/>
            <person name="Vollmers J."/>
            <person name="Rivas-Marin E."/>
            <person name="Kohn T."/>
            <person name="Peeters S.H."/>
            <person name="Heuer A."/>
            <person name="Rast P."/>
            <person name="Oberbeckmann S."/>
            <person name="Bunk B."/>
            <person name="Jeske O."/>
            <person name="Meyerdierks A."/>
            <person name="Storesund J.E."/>
            <person name="Kallscheuer N."/>
            <person name="Luecker S."/>
            <person name="Lage O.M."/>
            <person name="Pohl T."/>
            <person name="Merkel B.J."/>
            <person name="Hornburger P."/>
            <person name="Mueller R.-W."/>
            <person name="Bruemmer F."/>
            <person name="Labrenz M."/>
            <person name="Spormann A.M."/>
            <person name="Op Den Camp H."/>
            <person name="Overmann J."/>
            <person name="Amann R."/>
            <person name="Jetten M.S.M."/>
            <person name="Mascher T."/>
            <person name="Medema M.H."/>
            <person name="Devos D.P."/>
            <person name="Kaster A.-K."/>
            <person name="Ovreas L."/>
            <person name="Rohde M."/>
            <person name="Galperin M.Y."/>
            <person name="Jogler C."/>
        </authorList>
    </citation>
    <scope>NUCLEOTIDE SEQUENCE [LARGE SCALE GENOMIC DNA]</scope>
    <source>
        <strain evidence="5 6">Enr8</strain>
    </source>
</reference>
<evidence type="ECO:0000256" key="4">
    <source>
        <dbReference type="HAMAP-Rule" id="MF_00167"/>
    </source>
</evidence>
<proteinExistence type="inferred from homology"/>
<organism evidence="5 6">
    <name type="scientific">Blastopirellula retiformator</name>
    <dbReference type="NCBI Taxonomy" id="2527970"/>
    <lineage>
        <taxon>Bacteria</taxon>
        <taxon>Pseudomonadati</taxon>
        <taxon>Planctomycetota</taxon>
        <taxon>Planctomycetia</taxon>
        <taxon>Pirellulales</taxon>
        <taxon>Pirellulaceae</taxon>
        <taxon>Blastopirellula</taxon>
    </lineage>
</organism>
<gene>
    <name evidence="4" type="primary">csrA</name>
    <name evidence="5" type="ORF">Enr8_42000</name>
</gene>
<dbReference type="GO" id="GO:0006109">
    <property type="term" value="P:regulation of carbohydrate metabolic process"/>
    <property type="evidence" value="ECO:0007669"/>
    <property type="project" value="InterPro"/>
</dbReference>
<dbReference type="HAMAP" id="MF_00167">
    <property type="entry name" value="CsrA"/>
    <property type="match status" value="1"/>
</dbReference>
<name>A0A5C5UWW6_9BACT</name>
<keyword evidence="3 4" id="KW-0694">RNA-binding</keyword>
<dbReference type="InterPro" id="IPR003751">
    <property type="entry name" value="CsrA"/>
</dbReference>
<dbReference type="InterPro" id="IPR036107">
    <property type="entry name" value="CsrA_sf"/>
</dbReference>
<dbReference type="GO" id="GO:0006402">
    <property type="term" value="P:mRNA catabolic process"/>
    <property type="evidence" value="ECO:0007669"/>
    <property type="project" value="InterPro"/>
</dbReference>
<dbReference type="GO" id="GO:0044781">
    <property type="term" value="P:bacterial-type flagellum organization"/>
    <property type="evidence" value="ECO:0007669"/>
    <property type="project" value="UniProtKB-KW"/>
</dbReference>
<evidence type="ECO:0000313" key="6">
    <source>
        <dbReference type="Proteomes" id="UP000318878"/>
    </source>
</evidence>
<comment type="subcellular location">
    <subcellularLocation>
        <location evidence="4">Cytoplasm</location>
    </subcellularLocation>
</comment>
<dbReference type="PANTHER" id="PTHR34984:SF1">
    <property type="entry name" value="CARBON STORAGE REGULATOR"/>
    <property type="match status" value="1"/>
</dbReference>
<keyword evidence="4" id="KW-0678">Repressor</keyword>
<dbReference type="PANTHER" id="PTHR34984">
    <property type="entry name" value="CARBON STORAGE REGULATOR"/>
    <property type="match status" value="1"/>
</dbReference>
<keyword evidence="2 4" id="KW-0810">Translation regulation</keyword>
<evidence type="ECO:0000256" key="3">
    <source>
        <dbReference type="ARBA" id="ARBA00022884"/>
    </source>
</evidence>
<dbReference type="SUPFAM" id="SSF117130">
    <property type="entry name" value="CsrA-like"/>
    <property type="match status" value="1"/>
</dbReference>
<evidence type="ECO:0000256" key="2">
    <source>
        <dbReference type="ARBA" id="ARBA00022845"/>
    </source>
</evidence>
<sequence length="93" mass="10093">MQPAPRWDWHNGIHEEQPLLVLTRKPGETIRIGDDIVITINQLRGGRVRVGIDAPKHVSVACGELDPPSQQQLPPTPTGAFQPPQIMGFAGAA</sequence>
<accession>A0A5C5UWW6</accession>
<comment type="subunit">
    <text evidence="4">Homodimer; the beta-strands of each monomer intercalate to form a hydrophobic core, while the alpha-helices form wings that extend away from the core.</text>
</comment>
<keyword evidence="1 4" id="KW-0963">Cytoplasm</keyword>
<dbReference type="GO" id="GO:1902208">
    <property type="term" value="P:regulation of bacterial-type flagellum assembly"/>
    <property type="evidence" value="ECO:0007669"/>
    <property type="project" value="UniProtKB-UniRule"/>
</dbReference>
<protein>
    <recommendedName>
        <fullName evidence="4">Translational regulator CsrA</fullName>
    </recommendedName>
</protein>
<keyword evidence="6" id="KW-1185">Reference proteome</keyword>
<dbReference type="GO" id="GO:0048027">
    <property type="term" value="F:mRNA 5'-UTR binding"/>
    <property type="evidence" value="ECO:0007669"/>
    <property type="project" value="UniProtKB-UniRule"/>
</dbReference>
<comment type="similarity">
    <text evidence="4">Belongs to the CsrA/RsmA family.</text>
</comment>
<dbReference type="EMBL" id="SJPF01000005">
    <property type="protein sequence ID" value="TWT30678.1"/>
    <property type="molecule type" value="Genomic_DNA"/>
</dbReference>
<dbReference type="GO" id="GO:0045947">
    <property type="term" value="P:negative regulation of translational initiation"/>
    <property type="evidence" value="ECO:0007669"/>
    <property type="project" value="UniProtKB-UniRule"/>
</dbReference>
<dbReference type="Gene3D" id="2.60.40.4380">
    <property type="entry name" value="Translational regulator CsrA"/>
    <property type="match status" value="1"/>
</dbReference>
<evidence type="ECO:0000256" key="1">
    <source>
        <dbReference type="ARBA" id="ARBA00022490"/>
    </source>
</evidence>
<dbReference type="AlphaFoldDB" id="A0A5C5UWW6"/>
<comment type="function">
    <text evidence="4">A translational regulator that binds mRNA to regulate translation initiation and/or mRNA stability. Usually binds in the 5'-UTR at or near the Shine-Dalgarno sequence preventing ribosome-binding, thus repressing translation. Its main target seems to be the major flagellin gene, while its function is anatagonized by FliW.</text>
</comment>